<dbReference type="InterPro" id="IPR020846">
    <property type="entry name" value="MFS_dom"/>
</dbReference>
<dbReference type="InterPro" id="IPR011701">
    <property type="entry name" value="MFS"/>
</dbReference>
<feature type="transmembrane region" description="Helical" evidence="6">
    <location>
        <begin position="116"/>
        <end position="135"/>
    </location>
</feature>
<sequence length="600" mass="63905">MASTRRQKLGSVCPPLAHRADDQAFDLSEIVPLNGAEHEDVSDGSVSGEVSNTHGPLSRAEPGVDSTDDVAPLWTTSTLTVAYAAIWLVYLVESMLMGTMASLAPFITSDFSSHSLTPTVGILSSIIGGVANLTLAKVLDIFGRPMGFVYCIILAILGLLLMTVCNGIEVYAVAQVFQSIGNNGILYSLAVFVADTSSLQNRGLIQAVVSSPNLVACLAAGPLASWFLGGPGWRSAFGMFAVLVLIVTSPLFGLILVKTRQAERSGLASKPERDSDKTRLGVLTYYCQRFDMIGLGLLSSGVALILLPFNLYAQADWNHSVLAIMLVIGVVLIIGLVFWERNYATLTFMPYTVLLDRTVIGACILSATLFFSFWCWNSFFSSYLQVVNGLSVAQSSYVVQTYTVCSVLCGIAVGALIRQTGRFKPVCLYVGMPLSIIGTGCMSLLSSLQAGSAPIVVCQIALSVAAGVIMVCDEIAMLAAAPQQHTAVCLAVLGLFGNIGAAVGLTVASAIWQSVFPATLRESLPSEALPDLEKIYANLSTQLSYPMGSEVRIGIQNAYAVSQMRMLLVGSVAWIVGSVGVLMWRNINVIEVKQKKAGYR</sequence>
<dbReference type="SUPFAM" id="SSF103473">
    <property type="entry name" value="MFS general substrate transporter"/>
    <property type="match status" value="1"/>
</dbReference>
<evidence type="ECO:0000256" key="1">
    <source>
        <dbReference type="ARBA" id="ARBA00004141"/>
    </source>
</evidence>
<feature type="transmembrane region" description="Helical" evidence="6">
    <location>
        <begin position="359"/>
        <end position="379"/>
    </location>
</feature>
<feature type="transmembrane region" description="Helical" evidence="6">
    <location>
        <begin position="235"/>
        <end position="257"/>
    </location>
</feature>
<dbReference type="PANTHER" id="PTHR23501">
    <property type="entry name" value="MAJOR FACILITATOR SUPERFAMILY"/>
    <property type="match status" value="1"/>
</dbReference>
<evidence type="ECO:0000256" key="5">
    <source>
        <dbReference type="SAM" id="MobiDB-lite"/>
    </source>
</evidence>
<feature type="transmembrane region" description="Helical" evidence="6">
    <location>
        <begin position="399"/>
        <end position="417"/>
    </location>
</feature>
<reference evidence="8" key="1">
    <citation type="journal article" date="2021" name="IMA Fungus">
        <title>Genomic characterization of three marine fungi, including Emericellopsis atlantica sp. nov. with signatures of a generalist lifestyle and marine biomass degradation.</title>
        <authorList>
            <person name="Hagestad O.C."/>
            <person name="Hou L."/>
            <person name="Andersen J.H."/>
            <person name="Hansen E.H."/>
            <person name="Altermark B."/>
            <person name="Li C."/>
            <person name="Kuhnert E."/>
            <person name="Cox R.J."/>
            <person name="Crous P.W."/>
            <person name="Spatafora J.W."/>
            <person name="Lail K."/>
            <person name="Amirebrahimi M."/>
            <person name="Lipzen A."/>
            <person name="Pangilinan J."/>
            <person name="Andreopoulos W."/>
            <person name="Hayes R.D."/>
            <person name="Ng V."/>
            <person name="Grigoriev I.V."/>
            <person name="Jackson S.A."/>
            <person name="Sutton T.D.S."/>
            <person name="Dobson A.D.W."/>
            <person name="Rama T."/>
        </authorList>
    </citation>
    <scope>NUCLEOTIDE SEQUENCE</scope>
    <source>
        <strain evidence="8">TS7</strain>
    </source>
</reference>
<feature type="transmembrane region" description="Helical" evidence="6">
    <location>
        <begin position="147"/>
        <end position="164"/>
    </location>
</feature>
<evidence type="ECO:0000313" key="9">
    <source>
        <dbReference type="Proteomes" id="UP000887229"/>
    </source>
</evidence>
<dbReference type="InterPro" id="IPR036259">
    <property type="entry name" value="MFS_trans_sf"/>
</dbReference>
<dbReference type="EMBL" id="MU251254">
    <property type="protein sequence ID" value="KAG9254545.1"/>
    <property type="molecule type" value="Genomic_DNA"/>
</dbReference>
<proteinExistence type="predicted"/>
<feature type="domain" description="Major facilitator superfamily (MFS) profile" evidence="7">
    <location>
        <begin position="82"/>
        <end position="589"/>
    </location>
</feature>
<evidence type="ECO:0000256" key="4">
    <source>
        <dbReference type="ARBA" id="ARBA00023136"/>
    </source>
</evidence>
<comment type="caution">
    <text evidence="8">The sequence shown here is derived from an EMBL/GenBank/DDBJ whole genome shotgun (WGS) entry which is preliminary data.</text>
</comment>
<feature type="region of interest" description="Disordered" evidence="5">
    <location>
        <begin position="38"/>
        <end position="64"/>
    </location>
</feature>
<keyword evidence="3 6" id="KW-1133">Transmembrane helix</keyword>
<dbReference type="PANTHER" id="PTHR23501:SF55">
    <property type="entry name" value="SIDEROPHORE IRON TRANSPORTER, PUTATIVE (AFU_ORTHOLOGUE AFUA_3G03440)-RELATED"/>
    <property type="match status" value="1"/>
</dbReference>
<feature type="transmembrane region" description="Helical" evidence="6">
    <location>
        <begin position="426"/>
        <end position="445"/>
    </location>
</feature>
<keyword evidence="4 6" id="KW-0472">Membrane</keyword>
<feature type="transmembrane region" description="Helical" evidence="6">
    <location>
        <begin position="81"/>
        <end position="104"/>
    </location>
</feature>
<evidence type="ECO:0000259" key="7">
    <source>
        <dbReference type="PROSITE" id="PS50850"/>
    </source>
</evidence>
<feature type="transmembrane region" description="Helical" evidence="6">
    <location>
        <begin position="204"/>
        <end position="229"/>
    </location>
</feature>
<accession>A0A9P7ZM49</accession>
<feature type="transmembrane region" description="Helical" evidence="6">
    <location>
        <begin position="566"/>
        <end position="587"/>
    </location>
</feature>
<feature type="transmembrane region" description="Helical" evidence="6">
    <location>
        <begin position="170"/>
        <end position="192"/>
    </location>
</feature>
<dbReference type="GO" id="GO:0022857">
    <property type="term" value="F:transmembrane transporter activity"/>
    <property type="evidence" value="ECO:0007669"/>
    <property type="project" value="InterPro"/>
</dbReference>
<evidence type="ECO:0000256" key="6">
    <source>
        <dbReference type="SAM" id="Phobius"/>
    </source>
</evidence>
<gene>
    <name evidence="8" type="ORF">F5Z01DRAFT_655608</name>
</gene>
<dbReference type="GO" id="GO:0005886">
    <property type="term" value="C:plasma membrane"/>
    <property type="evidence" value="ECO:0007669"/>
    <property type="project" value="TreeGrafter"/>
</dbReference>
<feature type="transmembrane region" description="Helical" evidence="6">
    <location>
        <begin position="293"/>
        <end position="313"/>
    </location>
</feature>
<dbReference type="RefSeq" id="XP_046118469.1">
    <property type="nucleotide sequence ID" value="XM_046263515.1"/>
</dbReference>
<dbReference type="PROSITE" id="PS50850">
    <property type="entry name" value="MFS"/>
    <property type="match status" value="1"/>
</dbReference>
<feature type="transmembrane region" description="Helical" evidence="6">
    <location>
        <begin position="319"/>
        <end position="339"/>
    </location>
</feature>
<keyword evidence="9" id="KW-1185">Reference proteome</keyword>
<comment type="subcellular location">
    <subcellularLocation>
        <location evidence="1">Membrane</location>
        <topology evidence="1">Multi-pass membrane protein</topology>
    </subcellularLocation>
</comment>
<keyword evidence="2 6" id="KW-0812">Transmembrane</keyword>
<dbReference type="AlphaFoldDB" id="A0A9P7ZM49"/>
<evidence type="ECO:0000256" key="2">
    <source>
        <dbReference type="ARBA" id="ARBA00022692"/>
    </source>
</evidence>
<organism evidence="8 9">
    <name type="scientific">Emericellopsis atlantica</name>
    <dbReference type="NCBI Taxonomy" id="2614577"/>
    <lineage>
        <taxon>Eukaryota</taxon>
        <taxon>Fungi</taxon>
        <taxon>Dikarya</taxon>
        <taxon>Ascomycota</taxon>
        <taxon>Pezizomycotina</taxon>
        <taxon>Sordariomycetes</taxon>
        <taxon>Hypocreomycetidae</taxon>
        <taxon>Hypocreales</taxon>
        <taxon>Bionectriaceae</taxon>
        <taxon>Emericellopsis</taxon>
    </lineage>
</organism>
<dbReference type="OrthoDB" id="4078873at2759"/>
<dbReference type="GeneID" id="70294418"/>
<feature type="transmembrane region" description="Helical" evidence="6">
    <location>
        <begin position="451"/>
        <end position="476"/>
    </location>
</feature>
<dbReference type="Pfam" id="PF07690">
    <property type="entry name" value="MFS_1"/>
    <property type="match status" value="1"/>
</dbReference>
<feature type="transmembrane region" description="Helical" evidence="6">
    <location>
        <begin position="488"/>
        <end position="512"/>
    </location>
</feature>
<evidence type="ECO:0000313" key="8">
    <source>
        <dbReference type="EMBL" id="KAG9254545.1"/>
    </source>
</evidence>
<dbReference type="Gene3D" id="1.20.1250.20">
    <property type="entry name" value="MFS general substrate transporter like domains"/>
    <property type="match status" value="2"/>
</dbReference>
<dbReference type="Proteomes" id="UP000887229">
    <property type="component" value="Unassembled WGS sequence"/>
</dbReference>
<protein>
    <submittedName>
        <fullName evidence="8">Major facilitator superfamily domain-containing protein</fullName>
    </submittedName>
</protein>
<name>A0A9P7ZM49_9HYPO</name>
<evidence type="ECO:0000256" key="3">
    <source>
        <dbReference type="ARBA" id="ARBA00022989"/>
    </source>
</evidence>